<feature type="chain" id="PRO_5028196812" description="Cyanophycinase" evidence="9">
    <location>
        <begin position="25"/>
        <end position="417"/>
    </location>
</feature>
<evidence type="ECO:0000256" key="7">
    <source>
        <dbReference type="ARBA" id="ARBA00022801"/>
    </source>
</evidence>
<dbReference type="GO" id="GO:0004180">
    <property type="term" value="F:carboxypeptidase activity"/>
    <property type="evidence" value="ECO:0007669"/>
    <property type="project" value="UniProtKB-KW"/>
</dbReference>
<evidence type="ECO:0000256" key="2">
    <source>
        <dbReference type="ARBA" id="ARBA00002039"/>
    </source>
</evidence>
<protein>
    <recommendedName>
        <fullName evidence="5">Cyanophycinase</fullName>
        <ecNumber evidence="4">3.4.15.6</ecNumber>
    </recommendedName>
</protein>
<evidence type="ECO:0000256" key="8">
    <source>
        <dbReference type="ARBA" id="ARBA00022825"/>
    </source>
</evidence>
<evidence type="ECO:0000256" key="3">
    <source>
        <dbReference type="ARBA" id="ARBA00006534"/>
    </source>
</evidence>
<keyword evidence="9" id="KW-0732">Signal</keyword>
<evidence type="ECO:0000256" key="1">
    <source>
        <dbReference type="ARBA" id="ARBA00001092"/>
    </source>
</evidence>
<gene>
    <name evidence="10" type="ORF">ENQ76_00285</name>
</gene>
<evidence type="ECO:0000256" key="5">
    <source>
        <dbReference type="ARBA" id="ARBA00015719"/>
    </source>
</evidence>
<accession>A0A7C2P169</accession>
<keyword evidence="8" id="KW-0720">Serine protease</keyword>
<dbReference type="InterPro" id="IPR029062">
    <property type="entry name" value="Class_I_gatase-like"/>
</dbReference>
<dbReference type="Pfam" id="PF03575">
    <property type="entry name" value="Peptidase_S51"/>
    <property type="match status" value="1"/>
</dbReference>
<dbReference type="CDD" id="cd03145">
    <property type="entry name" value="GAT1_cyanophycinase"/>
    <property type="match status" value="1"/>
</dbReference>
<dbReference type="Gene3D" id="3.40.50.880">
    <property type="match status" value="1"/>
</dbReference>
<dbReference type="InterPro" id="IPR005320">
    <property type="entry name" value="Peptidase_S51"/>
</dbReference>
<name>A0A7C2P169_9PLAN</name>
<dbReference type="PANTHER" id="PTHR36175">
    <property type="entry name" value="CYANOPHYCINASE"/>
    <property type="match status" value="1"/>
</dbReference>
<dbReference type="PANTHER" id="PTHR36175:SF1">
    <property type="entry name" value="CYANOPHYCINASE"/>
    <property type="match status" value="1"/>
</dbReference>
<dbReference type="SUPFAM" id="SSF52317">
    <property type="entry name" value="Class I glutamine amidotransferase-like"/>
    <property type="match status" value="1"/>
</dbReference>
<dbReference type="GO" id="GO:0006508">
    <property type="term" value="P:proteolysis"/>
    <property type="evidence" value="ECO:0007669"/>
    <property type="project" value="UniProtKB-KW"/>
</dbReference>
<dbReference type="EMBL" id="DSOK01000008">
    <property type="protein sequence ID" value="HEN13893.1"/>
    <property type="molecule type" value="Genomic_DNA"/>
</dbReference>
<evidence type="ECO:0000313" key="10">
    <source>
        <dbReference type="EMBL" id="HEN13893.1"/>
    </source>
</evidence>
<reference evidence="10" key="1">
    <citation type="journal article" date="2020" name="mSystems">
        <title>Genome- and Community-Level Interaction Insights into Carbon Utilization and Element Cycling Functions of Hydrothermarchaeota in Hydrothermal Sediment.</title>
        <authorList>
            <person name="Zhou Z."/>
            <person name="Liu Y."/>
            <person name="Xu W."/>
            <person name="Pan J."/>
            <person name="Luo Z.H."/>
            <person name="Li M."/>
        </authorList>
    </citation>
    <scope>NUCLEOTIDE SEQUENCE [LARGE SCALE GENOMIC DNA]</scope>
    <source>
        <strain evidence="10">SpSt-339</strain>
    </source>
</reference>
<keyword evidence="6" id="KW-0645">Protease</keyword>
<comment type="catalytic activity">
    <reaction evidence="1">
        <text>[L-4-(L-arginin-2-N-yl)aspartate](n) + H2O = [L-4-(L-arginin-2-N-yl)aspartate](n-1) + L-4-(L-arginin-2-N-yl)aspartate</text>
        <dbReference type="Rhea" id="RHEA:12845"/>
        <dbReference type="Rhea" id="RHEA-COMP:13728"/>
        <dbReference type="Rhea" id="RHEA-COMP:13734"/>
        <dbReference type="ChEBI" id="CHEBI:15377"/>
        <dbReference type="ChEBI" id="CHEBI:137986"/>
        <dbReference type="ChEBI" id="CHEBI:137991"/>
        <dbReference type="EC" id="3.4.15.6"/>
    </reaction>
</comment>
<keyword evidence="10" id="KW-0121">Carboxypeptidase</keyword>
<dbReference type="NCBIfam" id="TIGR02069">
    <property type="entry name" value="cyanophycinase"/>
    <property type="match status" value="1"/>
</dbReference>
<dbReference type="GO" id="GO:0008236">
    <property type="term" value="F:serine-type peptidase activity"/>
    <property type="evidence" value="ECO:0007669"/>
    <property type="project" value="UniProtKB-KW"/>
</dbReference>
<organism evidence="10">
    <name type="scientific">Schlesneria paludicola</name>
    <dbReference type="NCBI Taxonomy" id="360056"/>
    <lineage>
        <taxon>Bacteria</taxon>
        <taxon>Pseudomonadati</taxon>
        <taxon>Planctomycetota</taxon>
        <taxon>Planctomycetia</taxon>
        <taxon>Planctomycetales</taxon>
        <taxon>Planctomycetaceae</taxon>
        <taxon>Schlesneria</taxon>
    </lineage>
</organism>
<dbReference type="InterPro" id="IPR011811">
    <property type="entry name" value="Peptidase_S51_cyanophycinase"/>
</dbReference>
<keyword evidence="7 10" id="KW-0378">Hydrolase</keyword>
<dbReference type="AlphaFoldDB" id="A0A7C2P169"/>
<dbReference type="EC" id="3.4.15.6" evidence="4"/>
<dbReference type="GO" id="GO:0008241">
    <property type="term" value="F:peptidyl-dipeptidase activity"/>
    <property type="evidence" value="ECO:0007669"/>
    <property type="project" value="UniProtKB-EC"/>
</dbReference>
<evidence type="ECO:0000256" key="6">
    <source>
        <dbReference type="ARBA" id="ARBA00022670"/>
    </source>
</evidence>
<comment type="caution">
    <text evidence="10">The sequence shown here is derived from an EMBL/GenBank/DDBJ whole genome shotgun (WGS) entry which is preliminary data.</text>
</comment>
<sequence>MTSMPAIPLRWFVPLLLGVCPLSAATSSAEEPRGALLLIGGSERDDNRLLWDEFVRLAGGPGATVAVFPTASNNPERTGRLYAEFFVKLGLKSVVVPLSARLGEGDVRALAYDADWVHRVRSSNAVFLAGGEQRRYRAALVNADGKNTPMLDAIWHVYRQGGLICGTSAGMAVMSRIMYADAEFNLPVMLNGAVMGREADVGLGFVPKDWFVDQHFLARGRFARSLVAMRQYGFPYGLGIDEDTAVVIEQGRRARVVGYRGALILDASAAVSDPQEPRFNLRNVRLSYLSHGDEIDLFTRSVTVAPEKTDEFRIDPFAPGFKPYYLTKQFYNDMVANMMLLEVMYKLIDSPHDEATGLVFDGAAAKSQTTTPGFEFTFRRTRESIAWESPTAPGDAHTVLNVFLDIRPITVRGPLYE</sequence>
<comment type="function">
    <text evidence="2">Exopeptidase that catalyzes the hydrolytic cleavage of multi-L-arginyl-poly-L-aspartic acid (cyanophycin; a water-insoluble reserve polymer) into aspartate-arginine dipeptides.</text>
</comment>
<comment type="similarity">
    <text evidence="3">Belongs to the peptidase S51 family.</text>
</comment>
<evidence type="ECO:0000256" key="9">
    <source>
        <dbReference type="SAM" id="SignalP"/>
    </source>
</evidence>
<proteinExistence type="inferred from homology"/>
<evidence type="ECO:0000256" key="4">
    <source>
        <dbReference type="ARBA" id="ARBA00013115"/>
    </source>
</evidence>
<feature type="signal peptide" evidence="9">
    <location>
        <begin position="1"/>
        <end position="24"/>
    </location>
</feature>